<dbReference type="InterPro" id="IPR000620">
    <property type="entry name" value="EamA_dom"/>
</dbReference>
<name>A0A975PMX0_9RHOB</name>
<dbReference type="PANTHER" id="PTHR22911">
    <property type="entry name" value="ACYL-MALONYL CONDENSING ENZYME-RELATED"/>
    <property type="match status" value="1"/>
</dbReference>
<evidence type="ECO:0000259" key="7">
    <source>
        <dbReference type="Pfam" id="PF00892"/>
    </source>
</evidence>
<evidence type="ECO:0000256" key="3">
    <source>
        <dbReference type="ARBA" id="ARBA00022692"/>
    </source>
</evidence>
<dbReference type="GO" id="GO:0016020">
    <property type="term" value="C:membrane"/>
    <property type="evidence" value="ECO:0007669"/>
    <property type="project" value="UniProtKB-SubCell"/>
</dbReference>
<keyword evidence="4 6" id="KW-1133">Transmembrane helix</keyword>
<dbReference type="KEGG" id="sual:KDD17_03740"/>
<comment type="similarity">
    <text evidence="2">Belongs to the drug/metabolite transporter (DMT) superfamily. 10 TMS drug/metabolite exporter (DME) (TC 2.A.7.3) family.</text>
</comment>
<accession>A0A975PMX0</accession>
<dbReference type="Pfam" id="PF00892">
    <property type="entry name" value="EamA"/>
    <property type="match status" value="2"/>
</dbReference>
<feature type="domain" description="EamA" evidence="7">
    <location>
        <begin position="127"/>
        <end position="264"/>
    </location>
</feature>
<feature type="transmembrane region" description="Helical" evidence="6">
    <location>
        <begin position="122"/>
        <end position="141"/>
    </location>
</feature>
<evidence type="ECO:0000256" key="4">
    <source>
        <dbReference type="ARBA" id="ARBA00022989"/>
    </source>
</evidence>
<keyword evidence="9" id="KW-1185">Reference proteome</keyword>
<feature type="transmembrane region" description="Helical" evidence="6">
    <location>
        <begin position="247"/>
        <end position="265"/>
    </location>
</feature>
<dbReference type="EMBL" id="CP073581">
    <property type="protein sequence ID" value="QUJ77149.1"/>
    <property type="molecule type" value="Genomic_DNA"/>
</dbReference>
<reference evidence="8" key="1">
    <citation type="submission" date="2021-04" db="EMBL/GenBank/DDBJ databases">
        <title>Complete genome sequence for Sulfitobacter sp. strain JK7-1.</title>
        <authorList>
            <person name="Park S.-J."/>
        </authorList>
    </citation>
    <scope>NUCLEOTIDE SEQUENCE</scope>
    <source>
        <strain evidence="8">JK7-1</strain>
    </source>
</reference>
<comment type="subcellular location">
    <subcellularLocation>
        <location evidence="1">Membrane</location>
        <topology evidence="1">Multi-pass membrane protein</topology>
    </subcellularLocation>
</comment>
<evidence type="ECO:0000313" key="9">
    <source>
        <dbReference type="Proteomes" id="UP000683291"/>
    </source>
</evidence>
<sequence>MAKVLGDTVSLGQLVLIRFVVQAGILLPIVWITGKRLWLSGRVLRLAWRRTVLHILGIGGMFTSLQFLPLADAIAIAFVMPFIMLLLGHLVLGEEVGARRMIACAVGFGGTLLVVQPNFVDVGAIALLPMGVAVVFALFMLTTRQIAKDVDPIALQALSGVMATGILLPLIVIGSSAGFTPLTLSMPSDTQTWMLFAALGALGTLAHLMMTWSLRFAPSATLAPMQYLEIPFATVIGYFMFTEFPNALAALGIAITMGAGVYVILREQATARRLAKTVPPTA</sequence>
<feature type="transmembrane region" description="Helical" evidence="6">
    <location>
        <begin position="193"/>
        <end position="210"/>
    </location>
</feature>
<dbReference type="InterPro" id="IPR037185">
    <property type="entry name" value="EmrE-like"/>
</dbReference>
<evidence type="ECO:0000256" key="6">
    <source>
        <dbReference type="SAM" id="Phobius"/>
    </source>
</evidence>
<evidence type="ECO:0000256" key="1">
    <source>
        <dbReference type="ARBA" id="ARBA00004141"/>
    </source>
</evidence>
<protein>
    <submittedName>
        <fullName evidence="8">DMT family transporter</fullName>
    </submittedName>
</protein>
<proteinExistence type="inferred from homology"/>
<evidence type="ECO:0000256" key="2">
    <source>
        <dbReference type="ARBA" id="ARBA00009853"/>
    </source>
</evidence>
<dbReference type="SUPFAM" id="SSF103481">
    <property type="entry name" value="Multidrug resistance efflux transporter EmrE"/>
    <property type="match status" value="2"/>
</dbReference>
<feature type="domain" description="EamA" evidence="7">
    <location>
        <begin position="2"/>
        <end position="115"/>
    </location>
</feature>
<keyword evidence="5 6" id="KW-0472">Membrane</keyword>
<dbReference type="PANTHER" id="PTHR22911:SF6">
    <property type="entry name" value="SOLUTE CARRIER FAMILY 35 MEMBER G1"/>
    <property type="match status" value="1"/>
</dbReference>
<evidence type="ECO:0000313" key="8">
    <source>
        <dbReference type="EMBL" id="QUJ77149.1"/>
    </source>
</evidence>
<organism evidence="8 9">
    <name type="scientific">Sulfitobacter albidus</name>
    <dbReference type="NCBI Taxonomy" id="2829501"/>
    <lineage>
        <taxon>Bacteria</taxon>
        <taxon>Pseudomonadati</taxon>
        <taxon>Pseudomonadota</taxon>
        <taxon>Alphaproteobacteria</taxon>
        <taxon>Rhodobacterales</taxon>
        <taxon>Roseobacteraceae</taxon>
        <taxon>Sulfitobacter</taxon>
    </lineage>
</organism>
<feature type="transmembrane region" description="Helical" evidence="6">
    <location>
        <begin position="73"/>
        <end position="92"/>
    </location>
</feature>
<feature type="transmembrane region" description="Helical" evidence="6">
    <location>
        <begin position="15"/>
        <end position="34"/>
    </location>
</feature>
<keyword evidence="3 6" id="KW-0812">Transmembrane</keyword>
<feature type="transmembrane region" description="Helical" evidence="6">
    <location>
        <begin position="99"/>
        <end position="116"/>
    </location>
</feature>
<dbReference type="Proteomes" id="UP000683291">
    <property type="component" value="Chromosome 1"/>
</dbReference>
<feature type="transmembrane region" description="Helical" evidence="6">
    <location>
        <begin position="153"/>
        <end position="173"/>
    </location>
</feature>
<evidence type="ECO:0000256" key="5">
    <source>
        <dbReference type="ARBA" id="ARBA00023136"/>
    </source>
</evidence>
<feature type="transmembrane region" description="Helical" evidence="6">
    <location>
        <begin position="222"/>
        <end position="241"/>
    </location>
</feature>
<feature type="transmembrane region" description="Helical" evidence="6">
    <location>
        <begin position="46"/>
        <end position="67"/>
    </location>
</feature>
<gene>
    <name evidence="8" type="ORF">KDD17_03740</name>
</gene>
<dbReference type="AlphaFoldDB" id="A0A975PMX0"/>